<evidence type="ECO:0000259" key="4">
    <source>
        <dbReference type="Pfam" id="PF01037"/>
    </source>
</evidence>
<feature type="domain" description="Transcription regulator AsnC/Lrp ligand binding" evidence="4">
    <location>
        <begin position="76"/>
        <end position="138"/>
    </location>
</feature>
<dbReference type="InterPro" id="IPR000485">
    <property type="entry name" value="AsnC-type_HTH_dom"/>
</dbReference>
<dbReference type="EMBL" id="JAAWVT010000001">
    <property type="protein sequence ID" value="NKG19903.1"/>
    <property type="molecule type" value="Genomic_DNA"/>
</dbReference>
<dbReference type="SMART" id="SM00344">
    <property type="entry name" value="HTH_ASNC"/>
    <property type="match status" value="1"/>
</dbReference>
<evidence type="ECO:0000259" key="5">
    <source>
        <dbReference type="Pfam" id="PF13404"/>
    </source>
</evidence>
<dbReference type="Pfam" id="PF01037">
    <property type="entry name" value="AsnC_trans_reg"/>
    <property type="match status" value="1"/>
</dbReference>
<keyword evidence="7" id="KW-1185">Reference proteome</keyword>
<dbReference type="InterPro" id="IPR019888">
    <property type="entry name" value="Tscrpt_reg_AsnC-like"/>
</dbReference>
<sequence>MTSDVSEEDLMLIHALQIAPRVSWIDAARVLDSHPTTLAARWQRLQAAGLAWVTANAISTSMESTFSLFDVECTVTERHSAIDELCAIPEVVSILESASNRDLLLKVQTANLAELGRKIVPMLTRIPGITKYEASICTRVHSEGHIWRLDALNRSQQAQLESLAAPITGPPYVLTASDEGMVKCLIRDGRASSTQIAREIGMHPTTVSRRLNRILASGVLSFRCELSQLDSAFPVSCQWFAVVPPGQHQQAAEILRSFRNLRLCASTTGTTNFTFVLWLRSVAEVMDVELAISERIPEIRFAESAVALAYPKRVGWLLDENGRATRGVVT</sequence>
<dbReference type="Gene3D" id="3.30.70.920">
    <property type="match status" value="1"/>
</dbReference>
<name>A0ABX1G107_9MICC</name>
<comment type="caution">
    <text evidence="6">The sequence shown here is derived from an EMBL/GenBank/DDBJ whole genome shotgun (WGS) entry which is preliminary data.</text>
</comment>
<keyword evidence="3" id="KW-0804">Transcription</keyword>
<feature type="domain" description="HTH asnC-type" evidence="5">
    <location>
        <begin position="177"/>
        <end position="213"/>
    </location>
</feature>
<dbReference type="Gene3D" id="1.10.10.10">
    <property type="entry name" value="Winged helix-like DNA-binding domain superfamily/Winged helix DNA-binding domain"/>
    <property type="match status" value="2"/>
</dbReference>
<dbReference type="InterPro" id="IPR019887">
    <property type="entry name" value="Tscrpt_reg_AsnC/Lrp_C"/>
</dbReference>
<dbReference type="RefSeq" id="WP_168150793.1">
    <property type="nucleotide sequence ID" value="NZ_JAAWVT010000001.1"/>
</dbReference>
<evidence type="ECO:0000256" key="3">
    <source>
        <dbReference type="ARBA" id="ARBA00023163"/>
    </source>
</evidence>
<proteinExistence type="predicted"/>
<evidence type="ECO:0000313" key="6">
    <source>
        <dbReference type="EMBL" id="NKG19903.1"/>
    </source>
</evidence>
<keyword evidence="2" id="KW-0238">DNA-binding</keyword>
<keyword evidence="1" id="KW-0805">Transcription regulation</keyword>
<accession>A0ABX1G107</accession>
<reference evidence="6 7" key="1">
    <citation type="submission" date="2020-04" db="EMBL/GenBank/DDBJ databases">
        <title>Paeniglutamicibacter sp. ANT13_2, a novel actinomycete isolated from sediment in Antarctica.</title>
        <authorList>
            <person name="Sakdapetsiri C."/>
            <person name="Pinyakong O."/>
        </authorList>
    </citation>
    <scope>NUCLEOTIDE SEQUENCE [LARGE SCALE GENOMIC DNA]</scope>
    <source>
        <strain evidence="6 7">ANT13_2</strain>
    </source>
</reference>
<dbReference type="PRINTS" id="PR00033">
    <property type="entry name" value="HTHASNC"/>
</dbReference>
<dbReference type="SUPFAM" id="SSF46785">
    <property type="entry name" value="Winged helix' DNA-binding domain"/>
    <property type="match status" value="1"/>
</dbReference>
<dbReference type="InterPro" id="IPR036388">
    <property type="entry name" value="WH-like_DNA-bd_sf"/>
</dbReference>
<dbReference type="Pfam" id="PF13404">
    <property type="entry name" value="HTH_AsnC-type"/>
    <property type="match status" value="1"/>
</dbReference>
<organism evidence="6 7">
    <name type="scientific">Paeniglutamicibacter terrestris</name>
    <dbReference type="NCBI Taxonomy" id="2723403"/>
    <lineage>
        <taxon>Bacteria</taxon>
        <taxon>Bacillati</taxon>
        <taxon>Actinomycetota</taxon>
        <taxon>Actinomycetes</taxon>
        <taxon>Micrococcales</taxon>
        <taxon>Micrococcaceae</taxon>
        <taxon>Paeniglutamicibacter</taxon>
    </lineage>
</organism>
<dbReference type="Proteomes" id="UP000746595">
    <property type="component" value="Unassembled WGS sequence"/>
</dbReference>
<dbReference type="InterPro" id="IPR011008">
    <property type="entry name" value="Dimeric_a/b-barrel"/>
</dbReference>
<protein>
    <submittedName>
        <fullName evidence="6">Lrp/AsnC family transcriptional regulator</fullName>
    </submittedName>
</protein>
<dbReference type="SUPFAM" id="SSF54909">
    <property type="entry name" value="Dimeric alpha+beta barrel"/>
    <property type="match status" value="1"/>
</dbReference>
<dbReference type="InterPro" id="IPR036390">
    <property type="entry name" value="WH_DNA-bd_sf"/>
</dbReference>
<evidence type="ECO:0000313" key="7">
    <source>
        <dbReference type="Proteomes" id="UP000746595"/>
    </source>
</evidence>
<dbReference type="PANTHER" id="PTHR30154:SF34">
    <property type="entry name" value="TRANSCRIPTIONAL REGULATOR AZLB"/>
    <property type="match status" value="1"/>
</dbReference>
<evidence type="ECO:0000256" key="1">
    <source>
        <dbReference type="ARBA" id="ARBA00023015"/>
    </source>
</evidence>
<gene>
    <name evidence="6" type="ORF">HED64_04155</name>
</gene>
<evidence type="ECO:0000256" key="2">
    <source>
        <dbReference type="ARBA" id="ARBA00023125"/>
    </source>
</evidence>
<dbReference type="PANTHER" id="PTHR30154">
    <property type="entry name" value="LEUCINE-RESPONSIVE REGULATORY PROTEIN"/>
    <property type="match status" value="1"/>
</dbReference>